<dbReference type="Gene3D" id="1.10.260.40">
    <property type="entry name" value="lambda repressor-like DNA-binding domains"/>
    <property type="match status" value="1"/>
</dbReference>
<dbReference type="PROSITE" id="PS50932">
    <property type="entry name" value="HTH_LACI_2"/>
    <property type="match status" value="1"/>
</dbReference>
<dbReference type="Gene3D" id="3.40.50.2300">
    <property type="match status" value="2"/>
</dbReference>
<dbReference type="InterPro" id="IPR028082">
    <property type="entry name" value="Peripla_BP_I"/>
</dbReference>
<dbReference type="SMART" id="SM00354">
    <property type="entry name" value="HTH_LACI"/>
    <property type="match status" value="1"/>
</dbReference>
<dbReference type="InterPro" id="IPR010982">
    <property type="entry name" value="Lambda_DNA-bd_dom_sf"/>
</dbReference>
<dbReference type="RefSeq" id="WP_115971729.1">
    <property type="nucleotide sequence ID" value="NZ_QNVT01000015.1"/>
</dbReference>
<dbReference type="Pfam" id="PF13407">
    <property type="entry name" value="Peripla_BP_4"/>
    <property type="match status" value="1"/>
</dbReference>
<dbReference type="EMBL" id="QNVT01000015">
    <property type="protein sequence ID" value="REC61398.1"/>
    <property type="molecule type" value="Genomic_DNA"/>
</dbReference>
<keyword evidence="3" id="KW-0804">Transcription</keyword>
<evidence type="ECO:0000259" key="4">
    <source>
        <dbReference type="PROSITE" id="PS50932"/>
    </source>
</evidence>
<dbReference type="InterPro" id="IPR000843">
    <property type="entry name" value="HTH_LacI"/>
</dbReference>
<reference evidence="6" key="1">
    <citation type="submission" date="2018-06" db="EMBL/GenBank/DDBJ databases">
        <authorList>
            <person name="Lum Nde A."/>
            <person name="Hugo C."/>
        </authorList>
    </citation>
    <scope>NUCLEOTIDE SEQUENCE [LARGE SCALE GENOMIC DNA]</scope>
    <source>
        <strain evidence="6">1_F178</strain>
    </source>
</reference>
<protein>
    <recommendedName>
        <fullName evidence="4">HTH lacI-type domain-containing protein</fullName>
    </recommendedName>
</protein>
<sequence>MKNVAIFVTYIKSYILTIKEIARLADVSPGTVDRILHNRGGVAESTQKRVIEIIEQVGGFKPNVIARNLALNKIYHVAVLMPLFNAASPFWEYPKKGVLKAIEEVSSYGMKVSISYFDEFNVDSYSKELDKILKNKNLDGIIIAPHFVKETQERSDILNKLNIPYLFLNVPLKGFNNISFVGQDSFGSGRVAAQLFHIAQNIEKPRVLIIEVLEDFNNYYGLDQRVQGFMNFFSENPSHVKVEKVRIPNKNIPQFHESLGKSLEVYKDIGGMFFPSNIIDKAAQYLEVNNIKLDLMVGYDVTNENKKFLNKDIITFLIGQEPFQQGYKSVRLMFEHLVHGEDLNTVYMSPIHIITKENLEYHMH</sequence>
<evidence type="ECO:0000256" key="1">
    <source>
        <dbReference type="ARBA" id="ARBA00023015"/>
    </source>
</evidence>
<feature type="domain" description="HTH lacI-type" evidence="4">
    <location>
        <begin position="16"/>
        <end position="71"/>
    </location>
</feature>
<keyword evidence="6" id="KW-1185">Reference proteome</keyword>
<name>A0A3D9C6S4_9FLAO</name>
<dbReference type="SUPFAM" id="SSF47413">
    <property type="entry name" value="lambda repressor-like DNA-binding domains"/>
    <property type="match status" value="1"/>
</dbReference>
<dbReference type="GO" id="GO:0000976">
    <property type="term" value="F:transcription cis-regulatory region binding"/>
    <property type="evidence" value="ECO:0007669"/>
    <property type="project" value="TreeGrafter"/>
</dbReference>
<gene>
    <name evidence="5" type="ORF">DRF65_15785</name>
</gene>
<dbReference type="CDD" id="cd01392">
    <property type="entry name" value="HTH_LacI"/>
    <property type="match status" value="1"/>
</dbReference>
<evidence type="ECO:0000313" key="5">
    <source>
        <dbReference type="EMBL" id="REC61398.1"/>
    </source>
</evidence>
<keyword evidence="2" id="KW-0238">DNA-binding</keyword>
<dbReference type="AlphaFoldDB" id="A0A3D9C6S4"/>
<dbReference type="Pfam" id="PF00356">
    <property type="entry name" value="LacI"/>
    <property type="match status" value="1"/>
</dbReference>
<evidence type="ECO:0000313" key="6">
    <source>
        <dbReference type="Proteomes" id="UP000256686"/>
    </source>
</evidence>
<comment type="caution">
    <text evidence="5">The sequence shown here is derived from an EMBL/GenBank/DDBJ whole genome shotgun (WGS) entry which is preliminary data.</text>
</comment>
<dbReference type="SUPFAM" id="SSF53822">
    <property type="entry name" value="Periplasmic binding protein-like I"/>
    <property type="match status" value="1"/>
</dbReference>
<dbReference type="Proteomes" id="UP000256686">
    <property type="component" value="Unassembled WGS sequence"/>
</dbReference>
<keyword evidence="1" id="KW-0805">Transcription regulation</keyword>
<dbReference type="InterPro" id="IPR025997">
    <property type="entry name" value="SBP_2_dom"/>
</dbReference>
<dbReference type="PROSITE" id="PS00356">
    <property type="entry name" value="HTH_LACI_1"/>
    <property type="match status" value="1"/>
</dbReference>
<evidence type="ECO:0000256" key="2">
    <source>
        <dbReference type="ARBA" id="ARBA00023125"/>
    </source>
</evidence>
<dbReference type="PANTHER" id="PTHR30146:SF144">
    <property type="entry name" value="LACI-FAMILY TRANSCRIPTION REGULATOR"/>
    <property type="match status" value="1"/>
</dbReference>
<organism evidence="5 6">
    <name type="scientific">Chryseobacterium pennae</name>
    <dbReference type="NCBI Taxonomy" id="2258962"/>
    <lineage>
        <taxon>Bacteria</taxon>
        <taxon>Pseudomonadati</taxon>
        <taxon>Bacteroidota</taxon>
        <taxon>Flavobacteriia</taxon>
        <taxon>Flavobacteriales</taxon>
        <taxon>Weeksellaceae</taxon>
        <taxon>Chryseobacterium group</taxon>
        <taxon>Chryseobacterium</taxon>
    </lineage>
</organism>
<dbReference type="GO" id="GO:0003700">
    <property type="term" value="F:DNA-binding transcription factor activity"/>
    <property type="evidence" value="ECO:0007669"/>
    <property type="project" value="TreeGrafter"/>
</dbReference>
<evidence type="ECO:0000256" key="3">
    <source>
        <dbReference type="ARBA" id="ARBA00023163"/>
    </source>
</evidence>
<proteinExistence type="predicted"/>
<accession>A0A3D9C6S4</accession>
<dbReference type="PANTHER" id="PTHR30146">
    <property type="entry name" value="LACI-RELATED TRANSCRIPTIONAL REPRESSOR"/>
    <property type="match status" value="1"/>
</dbReference>